<feature type="signal peptide" evidence="1">
    <location>
        <begin position="1"/>
        <end position="21"/>
    </location>
</feature>
<protein>
    <submittedName>
        <fullName evidence="2">Uncharacterized protein</fullName>
    </submittedName>
</protein>
<comment type="caution">
    <text evidence="2">The sequence shown here is derived from an EMBL/GenBank/DDBJ whole genome shotgun (WGS) entry which is preliminary data.</text>
</comment>
<keyword evidence="1" id="KW-0732">Signal</keyword>
<keyword evidence="3" id="KW-1185">Reference proteome</keyword>
<reference evidence="2 3" key="1">
    <citation type="submission" date="2024-01" db="EMBL/GenBank/DDBJ databases">
        <title>A draft genome for the cacao thread blight pathogen Marasmiellus scandens.</title>
        <authorList>
            <person name="Baruah I.K."/>
            <person name="Leung J."/>
            <person name="Bukari Y."/>
            <person name="Amoako-Attah I."/>
            <person name="Meinhardt L.W."/>
            <person name="Bailey B.A."/>
            <person name="Cohen S.P."/>
        </authorList>
    </citation>
    <scope>NUCLEOTIDE SEQUENCE [LARGE SCALE GENOMIC DNA]</scope>
    <source>
        <strain evidence="2 3">GH-19</strain>
    </source>
</reference>
<evidence type="ECO:0000256" key="1">
    <source>
        <dbReference type="SAM" id="SignalP"/>
    </source>
</evidence>
<evidence type="ECO:0000313" key="2">
    <source>
        <dbReference type="EMBL" id="KAK7472954.1"/>
    </source>
</evidence>
<gene>
    <name evidence="2" type="ORF">VKT23_001058</name>
</gene>
<evidence type="ECO:0000313" key="3">
    <source>
        <dbReference type="Proteomes" id="UP001498398"/>
    </source>
</evidence>
<dbReference type="EMBL" id="JBANRG010000001">
    <property type="protein sequence ID" value="KAK7472954.1"/>
    <property type="molecule type" value="Genomic_DNA"/>
</dbReference>
<name>A0ABR1K8J6_9AGAR</name>
<accession>A0ABR1K8J6</accession>
<proteinExistence type="predicted"/>
<organism evidence="2 3">
    <name type="scientific">Marasmiellus scandens</name>
    <dbReference type="NCBI Taxonomy" id="2682957"/>
    <lineage>
        <taxon>Eukaryota</taxon>
        <taxon>Fungi</taxon>
        <taxon>Dikarya</taxon>
        <taxon>Basidiomycota</taxon>
        <taxon>Agaricomycotina</taxon>
        <taxon>Agaricomycetes</taxon>
        <taxon>Agaricomycetidae</taxon>
        <taxon>Agaricales</taxon>
        <taxon>Marasmiineae</taxon>
        <taxon>Omphalotaceae</taxon>
        <taxon>Marasmiellus</taxon>
    </lineage>
</organism>
<feature type="chain" id="PRO_5046225987" evidence="1">
    <location>
        <begin position="22"/>
        <end position="108"/>
    </location>
</feature>
<dbReference type="Proteomes" id="UP001498398">
    <property type="component" value="Unassembled WGS sequence"/>
</dbReference>
<sequence>MKFKLLIVVPACMSFITSSPASPVPIFSSVRGPGVKDNTALAAPPAATAHSGHLNASGVHSTSILDKVRDFRGYYIDYANAEIARRGQKAHSKAHETVEERICRWGCF</sequence>